<evidence type="ECO:0000256" key="3">
    <source>
        <dbReference type="ARBA" id="ARBA00022531"/>
    </source>
</evidence>
<organism evidence="14 15">
    <name type="scientific">Monoraphidium neglectum</name>
    <dbReference type="NCBI Taxonomy" id="145388"/>
    <lineage>
        <taxon>Eukaryota</taxon>
        <taxon>Viridiplantae</taxon>
        <taxon>Chlorophyta</taxon>
        <taxon>core chlorophytes</taxon>
        <taxon>Chlorophyceae</taxon>
        <taxon>CS clade</taxon>
        <taxon>Sphaeropleales</taxon>
        <taxon>Selenastraceae</taxon>
        <taxon>Monoraphidium</taxon>
    </lineage>
</organism>
<evidence type="ECO:0000256" key="6">
    <source>
        <dbReference type="ARBA" id="ARBA00023171"/>
    </source>
</evidence>
<dbReference type="RefSeq" id="XP_013895494.1">
    <property type="nucleotide sequence ID" value="XM_014040040.1"/>
</dbReference>
<evidence type="ECO:0000256" key="12">
    <source>
        <dbReference type="ARBA" id="ARBA00067953"/>
    </source>
</evidence>
<comment type="similarity">
    <text evidence="1">Belongs to the geranylgeranyl reductase family. ChlP subfamily.</text>
</comment>
<comment type="function">
    <text evidence="11">Catalyzes the reduction of geranylgeranyl diphosphate to phytyl diphosphate, providing phytol for both tocopherol and chlorophyll synthesis.</text>
</comment>
<dbReference type="KEGG" id="mng:MNEG_11486"/>
<proteinExistence type="inferred from homology"/>
<dbReference type="PANTHER" id="PTHR42685">
    <property type="entry name" value="GERANYLGERANYL DIPHOSPHATE REDUCTASE"/>
    <property type="match status" value="1"/>
</dbReference>
<accession>A0A0D2LYJ5</accession>
<sequence>MQVAQQRAFASRARTVRCYAIKDGAALDRPLRVAVIGGGPSGACAAETLAQGGVEVALIERKMDNCKPCGGAIPLCMVEEFDLPQSIIDRKVTKMKMISPSNREVDVGKTLSETEYIGMCRREVFDDYLRNRAAEKGAKLVNGLMMRMEQKENEGPITIHYNSYEEGGKVGTPASMEVDLVIGADGANSRVAKEIDAGDYDYAIAFQERIRIPDDKMKYYENLAEMYVGDDVSPDFYGWVFPKYDHVAVGTGTVVNKTAIKQYQQATRCGGDACLCFWGGWCVFM</sequence>
<dbReference type="EC" id="1.3.1.83" evidence="2"/>
<dbReference type="GO" id="GO:0015995">
    <property type="term" value="P:chlorophyll biosynthetic process"/>
    <property type="evidence" value="ECO:0007669"/>
    <property type="project" value="UniProtKB-KW"/>
</dbReference>
<evidence type="ECO:0000256" key="11">
    <source>
        <dbReference type="ARBA" id="ARBA00058147"/>
    </source>
</evidence>
<dbReference type="SUPFAM" id="SSF51905">
    <property type="entry name" value="FAD/NAD(P)-binding domain"/>
    <property type="match status" value="1"/>
</dbReference>
<dbReference type="AlphaFoldDB" id="A0A0D2LYJ5"/>
<dbReference type="Gene3D" id="3.50.50.60">
    <property type="entry name" value="FAD/NAD(P)-binding domain"/>
    <property type="match status" value="1"/>
</dbReference>
<comment type="pathway">
    <text evidence="8">Cofactor biosynthesis; tocopherol biosynthesis.</text>
</comment>
<dbReference type="PANTHER" id="PTHR42685:SF4">
    <property type="entry name" value="GERANYLGERANYL DIPHOSPHATE REDUCTASE, CHLOROPLASTIC"/>
    <property type="match status" value="1"/>
</dbReference>
<evidence type="ECO:0000313" key="15">
    <source>
        <dbReference type="Proteomes" id="UP000054498"/>
    </source>
</evidence>
<keyword evidence="5 14" id="KW-0560">Oxidoreductase</keyword>
<comment type="catalytic activity">
    <reaction evidence="10">
        <text>phytyl diphosphate + 3 NADP(+) = geranylgeranyl diphosphate + 3 NADPH + 3 H(+)</text>
        <dbReference type="Rhea" id="RHEA:26229"/>
        <dbReference type="ChEBI" id="CHEBI:15378"/>
        <dbReference type="ChEBI" id="CHEBI:57533"/>
        <dbReference type="ChEBI" id="CHEBI:57783"/>
        <dbReference type="ChEBI" id="CHEBI:58349"/>
        <dbReference type="ChEBI" id="CHEBI:75434"/>
        <dbReference type="EC" id="1.3.1.83"/>
    </reaction>
</comment>
<dbReference type="GO" id="GO:0015979">
    <property type="term" value="P:photosynthesis"/>
    <property type="evidence" value="ECO:0007669"/>
    <property type="project" value="UniProtKB-KW"/>
</dbReference>
<evidence type="ECO:0000313" key="14">
    <source>
        <dbReference type="EMBL" id="KIY96474.1"/>
    </source>
</evidence>
<evidence type="ECO:0000256" key="2">
    <source>
        <dbReference type="ARBA" id="ARBA00012380"/>
    </source>
</evidence>
<dbReference type="GO" id="GO:0009535">
    <property type="term" value="C:chloroplast thylakoid membrane"/>
    <property type="evidence" value="ECO:0007669"/>
    <property type="project" value="TreeGrafter"/>
</dbReference>
<dbReference type="PRINTS" id="PR00420">
    <property type="entry name" value="RNGMNOXGNASE"/>
</dbReference>
<gene>
    <name evidence="14" type="ORF">MNEG_11486</name>
</gene>
<dbReference type="EMBL" id="KK102986">
    <property type="protein sequence ID" value="KIY96474.1"/>
    <property type="molecule type" value="Genomic_DNA"/>
</dbReference>
<protein>
    <recommendedName>
        <fullName evidence="12">Geranylgeranyl diphosphate reductase, chloroplastic</fullName>
        <ecNumber evidence="2">1.3.1.83</ecNumber>
    </recommendedName>
    <alternativeName>
        <fullName evidence="9">Geranylgeranyl reductase</fullName>
    </alternativeName>
</protein>
<dbReference type="InterPro" id="IPR050407">
    <property type="entry name" value="Geranylgeranyl_reductase"/>
</dbReference>
<evidence type="ECO:0000256" key="5">
    <source>
        <dbReference type="ARBA" id="ARBA00023002"/>
    </source>
</evidence>
<name>A0A0D2LYJ5_9CHLO</name>
<keyword evidence="4" id="KW-0521">NADP</keyword>
<evidence type="ECO:0000256" key="10">
    <source>
        <dbReference type="ARBA" id="ARBA00047837"/>
    </source>
</evidence>
<evidence type="ECO:0000256" key="8">
    <source>
        <dbReference type="ARBA" id="ARBA00024015"/>
    </source>
</evidence>
<dbReference type="InterPro" id="IPR002938">
    <property type="entry name" value="FAD-bd"/>
</dbReference>
<dbReference type="InterPro" id="IPR036188">
    <property type="entry name" value="FAD/NAD-bd_sf"/>
</dbReference>
<dbReference type="GO" id="GO:0071949">
    <property type="term" value="F:FAD binding"/>
    <property type="evidence" value="ECO:0007669"/>
    <property type="project" value="InterPro"/>
</dbReference>
<keyword evidence="3" id="KW-0602">Photosynthesis</keyword>
<keyword evidence="6" id="KW-0149">Chlorophyll biosynthesis</keyword>
<comment type="pathway">
    <text evidence="7">Porphyrin-containing compound metabolism.</text>
</comment>
<dbReference type="GO" id="GO:0045550">
    <property type="term" value="F:geranylgeranyl reductase activity"/>
    <property type="evidence" value="ECO:0007669"/>
    <property type="project" value="TreeGrafter"/>
</dbReference>
<evidence type="ECO:0000256" key="7">
    <source>
        <dbReference type="ARBA" id="ARBA00023444"/>
    </source>
</evidence>
<dbReference type="GO" id="GO:0102067">
    <property type="term" value="F:geranylgeranyl diphosphate reductase activity"/>
    <property type="evidence" value="ECO:0007669"/>
    <property type="project" value="UniProtKB-EC"/>
</dbReference>
<dbReference type="Proteomes" id="UP000054498">
    <property type="component" value="Unassembled WGS sequence"/>
</dbReference>
<evidence type="ECO:0000256" key="1">
    <source>
        <dbReference type="ARBA" id="ARBA00006632"/>
    </source>
</evidence>
<dbReference type="GeneID" id="25728753"/>
<keyword evidence="15" id="KW-1185">Reference proteome</keyword>
<reference evidence="14 15" key="1">
    <citation type="journal article" date="2013" name="BMC Genomics">
        <title>Reconstruction of the lipid metabolism for the microalga Monoraphidium neglectum from its genome sequence reveals characteristics suitable for biofuel production.</title>
        <authorList>
            <person name="Bogen C."/>
            <person name="Al-Dilaimi A."/>
            <person name="Albersmeier A."/>
            <person name="Wichmann J."/>
            <person name="Grundmann M."/>
            <person name="Rupp O."/>
            <person name="Lauersen K.J."/>
            <person name="Blifernez-Klassen O."/>
            <person name="Kalinowski J."/>
            <person name="Goesmann A."/>
            <person name="Mussgnug J.H."/>
            <person name="Kruse O."/>
        </authorList>
    </citation>
    <scope>NUCLEOTIDE SEQUENCE [LARGE SCALE GENOMIC DNA]</scope>
    <source>
        <strain evidence="14 15">SAG 48.87</strain>
    </source>
</reference>
<dbReference type="STRING" id="145388.A0A0D2LYJ5"/>
<evidence type="ECO:0000259" key="13">
    <source>
        <dbReference type="Pfam" id="PF01494"/>
    </source>
</evidence>
<dbReference type="FunFam" id="3.50.50.60:FF:000083">
    <property type="entry name" value="Geranylgeranyl diphosphate reductase"/>
    <property type="match status" value="1"/>
</dbReference>
<dbReference type="Pfam" id="PF01494">
    <property type="entry name" value="FAD_binding_3"/>
    <property type="match status" value="1"/>
</dbReference>
<feature type="domain" description="FAD-binding" evidence="13">
    <location>
        <begin position="32"/>
        <end position="196"/>
    </location>
</feature>
<evidence type="ECO:0000256" key="4">
    <source>
        <dbReference type="ARBA" id="ARBA00022857"/>
    </source>
</evidence>
<evidence type="ECO:0000256" key="9">
    <source>
        <dbReference type="ARBA" id="ARBA00033069"/>
    </source>
</evidence>
<dbReference type="OrthoDB" id="655030at2759"/>